<dbReference type="EMBL" id="OZ021737">
    <property type="protein sequence ID" value="CAK9317969.1"/>
    <property type="molecule type" value="Genomic_DNA"/>
</dbReference>
<evidence type="ECO:0000256" key="1">
    <source>
        <dbReference type="ARBA" id="ARBA00038242"/>
    </source>
</evidence>
<comment type="similarity">
    <text evidence="1">Belongs to the MLP family.</text>
</comment>
<evidence type="ECO:0000259" key="2">
    <source>
        <dbReference type="SMART" id="SM01037"/>
    </source>
</evidence>
<dbReference type="Pfam" id="PF00407">
    <property type="entry name" value="Bet_v_1"/>
    <property type="match status" value="1"/>
</dbReference>
<dbReference type="SMART" id="SM01037">
    <property type="entry name" value="Bet_v_1"/>
    <property type="match status" value="1"/>
</dbReference>
<dbReference type="InterPro" id="IPR052006">
    <property type="entry name" value="MLP-like"/>
</dbReference>
<dbReference type="InterPro" id="IPR000916">
    <property type="entry name" value="Bet_v_I/MLP"/>
</dbReference>
<keyword evidence="4" id="KW-1185">Reference proteome</keyword>
<gene>
    <name evidence="3" type="ORF">CITCOLO1_LOCUS9922</name>
</gene>
<dbReference type="Proteomes" id="UP001642487">
    <property type="component" value="Chromosome 3"/>
</dbReference>
<dbReference type="InterPro" id="IPR023393">
    <property type="entry name" value="START-like_dom_sf"/>
</dbReference>
<feature type="domain" description="Bet v I/Major latex protein" evidence="2">
    <location>
        <begin position="2"/>
        <end position="153"/>
    </location>
</feature>
<evidence type="ECO:0000313" key="4">
    <source>
        <dbReference type="Proteomes" id="UP001642487"/>
    </source>
</evidence>
<evidence type="ECO:0000313" key="3">
    <source>
        <dbReference type="EMBL" id="CAK9317969.1"/>
    </source>
</evidence>
<proteinExistence type="inferred from homology"/>
<sequence>MAQIGKISEQVQLKSSGKKFYEFLKNKMDYFPQMFPGNLESYKLVEGNSLTHGSISVWKYDFGFGSSIEVKMKLVVDEPNKTIIYECLEGDLFKDFEILNVKVEVNDGGNNGNSSVNWCVEFVKANENVVPPNKYLQFGVKLCKDVDAHLCNNN</sequence>
<dbReference type="PANTHER" id="PTHR31338">
    <property type="entry name" value="POLYKETIDE CYCLASE/DEHYDRASE AND LIPID TRANSPORT SUPERFAMILY PROTEIN"/>
    <property type="match status" value="1"/>
</dbReference>
<dbReference type="Gene3D" id="3.30.530.20">
    <property type="match status" value="1"/>
</dbReference>
<accession>A0ABP0YBY8</accession>
<reference evidence="3 4" key="1">
    <citation type="submission" date="2024-03" db="EMBL/GenBank/DDBJ databases">
        <authorList>
            <person name="Gkanogiannis A."/>
            <person name="Becerra Lopez-Lavalle L."/>
        </authorList>
    </citation>
    <scope>NUCLEOTIDE SEQUENCE [LARGE SCALE GENOMIC DNA]</scope>
</reference>
<protein>
    <recommendedName>
        <fullName evidence="2">Bet v I/Major latex protein domain-containing protein</fullName>
    </recommendedName>
</protein>
<dbReference type="SUPFAM" id="SSF55961">
    <property type="entry name" value="Bet v1-like"/>
    <property type="match status" value="1"/>
</dbReference>
<dbReference type="PANTHER" id="PTHR31338:SF16">
    <property type="entry name" value="POLYKETIDE CYCLASE_DEHYDRASE AND LIPID TRANSPORT SUPERFAMILY PROTEIN"/>
    <property type="match status" value="1"/>
</dbReference>
<organism evidence="3 4">
    <name type="scientific">Citrullus colocynthis</name>
    <name type="common">colocynth</name>
    <dbReference type="NCBI Taxonomy" id="252529"/>
    <lineage>
        <taxon>Eukaryota</taxon>
        <taxon>Viridiplantae</taxon>
        <taxon>Streptophyta</taxon>
        <taxon>Embryophyta</taxon>
        <taxon>Tracheophyta</taxon>
        <taxon>Spermatophyta</taxon>
        <taxon>Magnoliopsida</taxon>
        <taxon>eudicotyledons</taxon>
        <taxon>Gunneridae</taxon>
        <taxon>Pentapetalae</taxon>
        <taxon>rosids</taxon>
        <taxon>fabids</taxon>
        <taxon>Cucurbitales</taxon>
        <taxon>Cucurbitaceae</taxon>
        <taxon>Benincaseae</taxon>
        <taxon>Citrullus</taxon>
    </lineage>
</organism>
<name>A0ABP0YBY8_9ROSI</name>